<keyword evidence="2" id="KW-1185">Reference proteome</keyword>
<dbReference type="EMBL" id="JACRYT010000019">
    <property type="protein sequence ID" value="MBC6680807.1"/>
    <property type="molecule type" value="Genomic_DNA"/>
</dbReference>
<sequence>MFQILVVEDETAWTDLTQLSIISVFVIQKYSGQAPAIPEILQIPIRSPFRKNLPCKISTQHMPVPKTRQPAFPAARDKIMSFRFHFLIPIDNTILDLLVPGYNVLRDFVICFYEL</sequence>
<dbReference type="RefSeq" id="WP_187303903.1">
    <property type="nucleotide sequence ID" value="NZ_JACRYT010000019.1"/>
</dbReference>
<evidence type="ECO:0000313" key="1">
    <source>
        <dbReference type="EMBL" id="MBC6680807.1"/>
    </source>
</evidence>
<protein>
    <submittedName>
        <fullName evidence="1">Uncharacterized protein</fullName>
    </submittedName>
</protein>
<evidence type="ECO:0000313" key="2">
    <source>
        <dbReference type="Proteomes" id="UP000602647"/>
    </source>
</evidence>
<comment type="caution">
    <text evidence="1">The sequence shown here is derived from an EMBL/GenBank/DDBJ whole genome shotgun (WGS) entry which is preliminary data.</text>
</comment>
<proteinExistence type="predicted"/>
<accession>A0A923NPD9</accession>
<gene>
    <name evidence="1" type="ORF">H9L42_13335</name>
</gene>
<dbReference type="Proteomes" id="UP000602647">
    <property type="component" value="Unassembled WGS sequence"/>
</dbReference>
<dbReference type="AlphaFoldDB" id="A0A923NPD9"/>
<name>A0A923NPD9_9FIRM</name>
<reference evidence="1" key="1">
    <citation type="submission" date="2020-08" db="EMBL/GenBank/DDBJ databases">
        <title>Genome public.</title>
        <authorList>
            <person name="Liu C."/>
            <person name="Sun Q."/>
        </authorList>
    </citation>
    <scope>NUCLEOTIDE SEQUENCE</scope>
    <source>
        <strain evidence="1">BX12</strain>
    </source>
</reference>
<organism evidence="1 2">
    <name type="scientific">Zhenpiania hominis</name>
    <dbReference type="NCBI Taxonomy" id="2763644"/>
    <lineage>
        <taxon>Bacteria</taxon>
        <taxon>Bacillati</taxon>
        <taxon>Bacillota</taxon>
        <taxon>Clostridia</taxon>
        <taxon>Peptostreptococcales</taxon>
        <taxon>Anaerovoracaceae</taxon>
        <taxon>Zhenpiania</taxon>
    </lineage>
</organism>